<sequence length="155" mass="16940">MADLDESTTRTSAELVVGWDREPASAAALRYAVMLARYLDAHLHVVHIADVADLPIDPDAWDYEQQFHASVEAHAVAARKLLDEFGVNWTYHAMHGRPPDVLAELAERVDAVMIVLGAPRGGVHSFIDTFAGQSVAHQLTRKHARAVLLVPDSSA</sequence>
<gene>
    <name evidence="3" type="ORF">BST47_18505</name>
</gene>
<dbReference type="Proteomes" id="UP000192411">
    <property type="component" value="Unassembled WGS sequence"/>
</dbReference>
<keyword evidence="4" id="KW-1185">Reference proteome</keyword>
<dbReference type="Pfam" id="PF00582">
    <property type="entry name" value="Usp"/>
    <property type="match status" value="1"/>
</dbReference>
<dbReference type="PANTHER" id="PTHR46268:SF15">
    <property type="entry name" value="UNIVERSAL STRESS PROTEIN HP_0031"/>
    <property type="match status" value="1"/>
</dbReference>
<dbReference type="SUPFAM" id="SSF52402">
    <property type="entry name" value="Adenine nucleotide alpha hydrolases-like"/>
    <property type="match status" value="1"/>
</dbReference>
<dbReference type="STRING" id="75922.BST47_18505"/>
<dbReference type="InterPro" id="IPR014729">
    <property type="entry name" value="Rossmann-like_a/b/a_fold"/>
</dbReference>
<evidence type="ECO:0000313" key="4">
    <source>
        <dbReference type="Proteomes" id="UP000192411"/>
    </source>
</evidence>
<proteinExistence type="inferred from homology"/>
<evidence type="ECO:0000259" key="2">
    <source>
        <dbReference type="Pfam" id="PF00582"/>
    </source>
</evidence>
<dbReference type="Gene3D" id="3.40.50.620">
    <property type="entry name" value="HUPs"/>
    <property type="match status" value="1"/>
</dbReference>
<name>A0A1X0JNQ9_9MYCO</name>
<accession>A0A1X0JNQ9</accession>
<dbReference type="PANTHER" id="PTHR46268">
    <property type="entry name" value="STRESS RESPONSE PROTEIN NHAX"/>
    <property type="match status" value="1"/>
</dbReference>
<dbReference type="AlphaFoldDB" id="A0A1X0JNQ9"/>
<feature type="domain" description="UspA" evidence="2">
    <location>
        <begin position="15"/>
        <end position="151"/>
    </location>
</feature>
<dbReference type="CDD" id="cd00293">
    <property type="entry name" value="USP-like"/>
    <property type="match status" value="1"/>
</dbReference>
<dbReference type="EMBL" id="MVIM01000009">
    <property type="protein sequence ID" value="ORB64006.1"/>
    <property type="molecule type" value="Genomic_DNA"/>
</dbReference>
<evidence type="ECO:0000256" key="1">
    <source>
        <dbReference type="ARBA" id="ARBA00008791"/>
    </source>
</evidence>
<comment type="caution">
    <text evidence="3">The sequence shown here is derived from an EMBL/GenBank/DDBJ whole genome shotgun (WGS) entry which is preliminary data.</text>
</comment>
<protein>
    <submittedName>
        <fullName evidence="3">Universal stress protein UspA</fullName>
    </submittedName>
</protein>
<dbReference type="RefSeq" id="WP_083127075.1">
    <property type="nucleotide sequence ID" value="NZ_MVIM01000009.1"/>
</dbReference>
<organism evidence="3 4">
    <name type="scientific">Mycolicibacterium tusciae</name>
    <dbReference type="NCBI Taxonomy" id="75922"/>
    <lineage>
        <taxon>Bacteria</taxon>
        <taxon>Bacillati</taxon>
        <taxon>Actinomycetota</taxon>
        <taxon>Actinomycetes</taxon>
        <taxon>Mycobacteriales</taxon>
        <taxon>Mycobacteriaceae</taxon>
        <taxon>Mycolicibacterium</taxon>
    </lineage>
</organism>
<comment type="similarity">
    <text evidence="1">Belongs to the universal stress protein A family.</text>
</comment>
<dbReference type="InterPro" id="IPR006016">
    <property type="entry name" value="UspA"/>
</dbReference>
<evidence type="ECO:0000313" key="3">
    <source>
        <dbReference type="EMBL" id="ORB64006.1"/>
    </source>
</evidence>
<reference evidence="3 4" key="1">
    <citation type="submission" date="2017-02" db="EMBL/GenBank/DDBJ databases">
        <title>The new phylogeny of genus Mycobacterium.</title>
        <authorList>
            <person name="Tortoli E."/>
            <person name="Trovato A."/>
            <person name="Cirillo D.M."/>
        </authorList>
    </citation>
    <scope>NUCLEOTIDE SEQUENCE [LARGE SCALE GENOMIC DNA]</scope>
    <source>
        <strain evidence="3 4">DSM 44338</strain>
    </source>
</reference>
<dbReference type="OrthoDB" id="4462150at2"/>